<keyword evidence="18" id="KW-0325">Glycoprotein</keyword>
<dbReference type="InterPro" id="IPR001206">
    <property type="entry name" value="Diacylglycerol_kinase_cat_dom"/>
</dbReference>
<dbReference type="Pfam" id="PF00003">
    <property type="entry name" value="7tm_3"/>
    <property type="match status" value="1"/>
</dbReference>
<evidence type="ECO:0000256" key="23">
    <source>
        <dbReference type="SAM" id="Phobius"/>
    </source>
</evidence>
<comment type="caution">
    <text evidence="26">The sequence shown here is derived from an EMBL/GenBank/DDBJ whole genome shotgun (WGS) entry which is preliminary data.</text>
</comment>
<reference evidence="26 27" key="1">
    <citation type="submission" date="2018-03" db="EMBL/GenBank/DDBJ databases">
        <title>Draft genome sequence of Rohu Carp (Labeo rohita).</title>
        <authorList>
            <person name="Das P."/>
            <person name="Kushwaha B."/>
            <person name="Joshi C.G."/>
            <person name="Kumar D."/>
            <person name="Nagpure N.S."/>
            <person name="Sahoo L."/>
            <person name="Das S.P."/>
            <person name="Bit A."/>
            <person name="Patnaik S."/>
            <person name="Meher P.K."/>
            <person name="Jayasankar P."/>
            <person name="Koringa P.G."/>
            <person name="Patel N.V."/>
            <person name="Hinsu A.T."/>
            <person name="Kumar R."/>
            <person name="Pandey M."/>
            <person name="Agarwal S."/>
            <person name="Srivastava S."/>
            <person name="Singh M."/>
            <person name="Iquebal M.A."/>
            <person name="Jaiswal S."/>
            <person name="Angadi U.B."/>
            <person name="Kumar N."/>
            <person name="Raza M."/>
            <person name="Shah T.M."/>
            <person name="Rai A."/>
            <person name="Jena J.K."/>
        </authorList>
    </citation>
    <scope>NUCLEOTIDE SEQUENCE [LARGE SCALE GENOMIC DNA]</scope>
    <source>
        <strain evidence="26">DASCIFA01</strain>
        <tissue evidence="26">Testis</tissue>
    </source>
</reference>
<keyword evidence="7 23" id="KW-0812">Transmembrane</keyword>
<accession>A0A498NIE5</accession>
<evidence type="ECO:0000256" key="19">
    <source>
        <dbReference type="ARBA" id="ARBA00023224"/>
    </source>
</evidence>
<dbReference type="GO" id="GO:0008481">
    <property type="term" value="F:sphingosine kinase activity"/>
    <property type="evidence" value="ECO:0007669"/>
    <property type="project" value="UniProtKB-EC"/>
</dbReference>
<comment type="similarity">
    <text evidence="2">Belongs to the G-protein coupled receptor 3 family.</text>
</comment>
<evidence type="ECO:0000256" key="3">
    <source>
        <dbReference type="ARBA" id="ARBA00011748"/>
    </source>
</evidence>
<evidence type="ECO:0000256" key="14">
    <source>
        <dbReference type="ARBA" id="ARBA00023040"/>
    </source>
</evidence>
<evidence type="ECO:0000256" key="13">
    <source>
        <dbReference type="ARBA" id="ARBA00022989"/>
    </source>
</evidence>
<evidence type="ECO:0000256" key="12">
    <source>
        <dbReference type="ARBA" id="ARBA00022840"/>
    </source>
</evidence>
<comment type="subcellular location">
    <subcellularLocation>
        <location evidence="1">Cell membrane</location>
        <topology evidence="1">Multi-pass membrane protein</topology>
    </subcellularLocation>
</comment>
<sequence>MTEEALLHGQFGGWSSGGGSGSNSNSCPNSPGGVSLPSSPASTNYALTLTQTHIHVQRLSPRAGKQSRLILPLAELTGCSCPRSPAPPLLVLYWYPPGRRRKGVSRHRQVRAYLAESRVEAEKWNAAIQSLLRGMDVSSTTERQNHARELIREISLPEWDGIIIVSGDGLLHEVINGLMERPDWEQAIKTPVGILPCGSGNALAGSINHYAGYDMCLREPLLLNCSFLLCRGGVKPMDLVSVTTSPCTSSTTNQNGHPPAPRRLFSFLSVAWGFVSDVDIESERYRGLGSARFTLGTLVRLASLRSYKGRLSYLPPAMVNSSPDATPQPPRRPLSRSITEGTSSESTEREECDNIASNNGNGEEEEENKLDGDEVDGEVLTKARDLNARDEGTECNENYQTTPPEMQRTRKNSAPSSQIISAFFSQPIGADTDQDLEVAAYGKEDEDINGTYFQREAFPLDKSRERALTISSSPFRQSPFKAFKPKTLDQNQNPSRPRPLSLLQQSHSNSLPPKFPSLSLSLSPTPPSSPSCASPHSSYLAPRPNTPSSSSPSPSFHSPPPSFNFDLAEPAGPLKNRPHVTSSINMPEDNLLPPLDQPLPTRDWVNIEGDFVLVLAIYQTHLGADLLAAPQAQFDDGLIHLTFVRAGISRATLLRLFLAMERGAHLSLSSPYVSHVSARAFRLQPLSPRGTLTVDGELVPYGPLQAQELLSCGLHYAFTPQTGVTEVSLGHFSHQGATAPGDIIIGGLFPFHEAVEAVNYTGSNNYASLRPNCSRYYTKGLNQALAMIHAVKMANRSPMLTSLNITLGYHIYDTCSDVTTALWAVQDLSQPFSNCNSQTNSSQSVQPIMAVIESSSSEISIAIARILNLMLIPQISYAATATILSDKSRFPAFMRTVPSDEYQTHAMVQLLKENEWTWVGIIITDGDYGRFALESFINHTETQGICVAFKAILPDSLADQQRLNTYINKTVDMIKKTPKVNVVVSFAKSSQMKLLFHGLQSRNVSDKKVWVASDNWSTNKDILKDVNLSDIGTVLGFTFKSGNVTAFNQYLNELQFESEAIMNSSFMEEFLKNPDIGNGNATKAAENLIKNTYSDMVFSVQMAVSAIANAVAKLCVNGKCKTPSDIQPWELLKQLRNVTFEKEEVMYNFDANGDINLGYDIYLWDERESEGHDVVAEYYPCNNSFTFTRKNLSDIKNVVSKCSDTCQPGEYKKTAEGQHTCCYECLACAENHYSNHTGKFPDADACSKCDTEHMWSDTNSSQCYPKIYEYFEWTSGFAIVLLTLAALGIVLLFSISALFFWQRESLVVKAAGGPLCHLILFSLLGSFISVIFFVGEPSNEMCQVRQVTFGLSFTLCVSCILVKSLKILLAFQMNLELKELLRKLYKPYVIVCICMGLQVIICTIWLTLYSPYKNKVVQPKSILLECSEGSNVMFGLMLGYTALLALICFTFAYKGRKLPQKYNEAKFITFGMLIYLMAWVIFIPVHLTTSGKYVPAVEVVVILISNYGILSCHFLPKCYIIIFKKEHNTKDAFLNSVYEYARKSAENIKGVTGTDPQSKTENSAYIISNPSLVPEGEQVSVPKIDNVA</sequence>
<dbReference type="PROSITE" id="PS50259">
    <property type="entry name" value="G_PROTEIN_RECEP_F3_4"/>
    <property type="match status" value="1"/>
</dbReference>
<evidence type="ECO:0000256" key="21">
    <source>
        <dbReference type="ARBA" id="ARBA00044037"/>
    </source>
</evidence>
<evidence type="ECO:0000256" key="22">
    <source>
        <dbReference type="SAM" id="MobiDB-lite"/>
    </source>
</evidence>
<evidence type="ECO:0000256" key="1">
    <source>
        <dbReference type="ARBA" id="ARBA00004651"/>
    </source>
</evidence>
<dbReference type="InterPro" id="IPR017978">
    <property type="entry name" value="GPCR_3_C"/>
</dbReference>
<gene>
    <name evidence="26" type="ORF">ROHU_016789</name>
</gene>
<feature type="region of interest" description="Disordered" evidence="22">
    <location>
        <begin position="314"/>
        <end position="376"/>
    </location>
</feature>
<keyword evidence="8" id="KW-0552">Olfaction</keyword>
<evidence type="ECO:0000256" key="17">
    <source>
        <dbReference type="ARBA" id="ARBA00023170"/>
    </source>
</evidence>
<evidence type="ECO:0000256" key="11">
    <source>
        <dbReference type="ARBA" id="ARBA00022777"/>
    </source>
</evidence>
<feature type="transmembrane region" description="Helical" evidence="23">
    <location>
        <begin position="1432"/>
        <end position="1453"/>
    </location>
</feature>
<evidence type="ECO:0000259" key="24">
    <source>
        <dbReference type="PROSITE" id="PS50146"/>
    </source>
</evidence>
<dbReference type="Pfam" id="PF00781">
    <property type="entry name" value="DAGK_cat"/>
    <property type="match status" value="1"/>
</dbReference>
<feature type="region of interest" description="Disordered" evidence="22">
    <location>
        <begin position="390"/>
        <end position="411"/>
    </location>
</feature>
<dbReference type="Gene3D" id="2.60.200.40">
    <property type="match status" value="2"/>
</dbReference>
<evidence type="ECO:0000256" key="18">
    <source>
        <dbReference type="ARBA" id="ARBA00023180"/>
    </source>
</evidence>
<dbReference type="InterPro" id="IPR017438">
    <property type="entry name" value="ATP-NAD_kinase_N"/>
</dbReference>
<protein>
    <recommendedName>
        <fullName evidence="20">G-protein coupled receptor family C group 6 member A</fullName>
        <ecNumber evidence="21">2.7.1.91</ecNumber>
    </recommendedName>
</protein>
<dbReference type="STRING" id="84645.A0A498NIE5"/>
<dbReference type="EMBL" id="QBIY01011444">
    <property type="protein sequence ID" value="RXN31672.1"/>
    <property type="molecule type" value="Genomic_DNA"/>
</dbReference>
<dbReference type="GO" id="GO:0007608">
    <property type="term" value="P:sensory perception of smell"/>
    <property type="evidence" value="ECO:0007669"/>
    <property type="project" value="UniProtKB-KW"/>
</dbReference>
<dbReference type="FunFam" id="3.40.50.10330:FF:000005">
    <property type="entry name" value="Sphingosine kinase 2"/>
    <property type="match status" value="1"/>
</dbReference>
<dbReference type="GO" id="GO:0005737">
    <property type="term" value="C:cytoplasm"/>
    <property type="evidence" value="ECO:0007669"/>
    <property type="project" value="UniProtKB-ARBA"/>
</dbReference>
<evidence type="ECO:0000256" key="16">
    <source>
        <dbReference type="ARBA" id="ARBA00023157"/>
    </source>
</evidence>
<feature type="compositionally biased region" description="Low complexity" evidence="22">
    <location>
        <begin position="530"/>
        <end position="556"/>
    </location>
</feature>
<keyword evidence="15 23" id="KW-0472">Membrane</keyword>
<feature type="compositionally biased region" description="Polar residues" evidence="22">
    <location>
        <begin position="395"/>
        <end position="404"/>
    </location>
</feature>
<dbReference type="InterPro" id="IPR011500">
    <property type="entry name" value="GPCR_3_9-Cys_dom"/>
</dbReference>
<feature type="transmembrane region" description="Helical" evidence="23">
    <location>
        <begin position="1347"/>
        <end position="1368"/>
    </location>
</feature>
<dbReference type="Pfam" id="PF07562">
    <property type="entry name" value="NCD3G"/>
    <property type="match status" value="1"/>
</dbReference>
<dbReference type="InterPro" id="IPR000068">
    <property type="entry name" value="GPCR_3_Ca_sens_rcpt-rel"/>
</dbReference>
<dbReference type="Gene3D" id="2.10.50.30">
    <property type="entry name" value="GPCR, family 3, nine cysteines domain"/>
    <property type="match status" value="1"/>
</dbReference>
<evidence type="ECO:0000256" key="10">
    <source>
        <dbReference type="ARBA" id="ARBA00022741"/>
    </source>
</evidence>
<dbReference type="EC" id="2.7.1.91" evidence="21"/>
<keyword evidence="16" id="KW-1015">Disulfide bond</keyword>
<keyword evidence="27" id="KW-1185">Reference proteome</keyword>
<name>A0A498NIE5_LABRO</name>
<feature type="transmembrane region" description="Helical" evidence="23">
    <location>
        <begin position="1313"/>
        <end position="1335"/>
    </location>
</feature>
<dbReference type="PROSITE" id="PS50146">
    <property type="entry name" value="DAGK"/>
    <property type="match status" value="1"/>
</dbReference>
<feature type="domain" description="DAGKc" evidence="24">
    <location>
        <begin position="84"/>
        <end position="246"/>
    </location>
</feature>
<dbReference type="FunFam" id="2.10.50.30:FF:000004">
    <property type="entry name" value="Taste receptor type 1 member 3-like protein"/>
    <property type="match status" value="1"/>
</dbReference>
<feature type="domain" description="G-protein coupled receptors family 3 profile" evidence="25">
    <location>
        <begin position="1277"/>
        <end position="1537"/>
    </location>
</feature>
<evidence type="ECO:0000256" key="5">
    <source>
        <dbReference type="ARBA" id="ARBA00022606"/>
    </source>
</evidence>
<evidence type="ECO:0000313" key="27">
    <source>
        <dbReference type="Proteomes" id="UP000290572"/>
    </source>
</evidence>
<dbReference type="InterPro" id="IPR000337">
    <property type="entry name" value="GPCR_3"/>
</dbReference>
<organism evidence="26 27">
    <name type="scientific">Labeo rohita</name>
    <name type="common">Indian major carp</name>
    <name type="synonym">Cyprinus rohita</name>
    <dbReference type="NCBI Taxonomy" id="84645"/>
    <lineage>
        <taxon>Eukaryota</taxon>
        <taxon>Metazoa</taxon>
        <taxon>Chordata</taxon>
        <taxon>Craniata</taxon>
        <taxon>Vertebrata</taxon>
        <taxon>Euteleostomi</taxon>
        <taxon>Actinopterygii</taxon>
        <taxon>Neopterygii</taxon>
        <taxon>Teleostei</taxon>
        <taxon>Ostariophysi</taxon>
        <taxon>Cypriniformes</taxon>
        <taxon>Cyprinidae</taxon>
        <taxon>Labeoninae</taxon>
        <taxon>Labeonini</taxon>
        <taxon>Labeo</taxon>
    </lineage>
</organism>
<keyword evidence="5" id="KW-0716">Sensory transduction</keyword>
<evidence type="ECO:0000256" key="4">
    <source>
        <dbReference type="ARBA" id="ARBA00022475"/>
    </source>
</evidence>
<dbReference type="SMART" id="SM00046">
    <property type="entry name" value="DAGKc"/>
    <property type="match status" value="1"/>
</dbReference>
<keyword evidence="14" id="KW-0297">G-protein coupled receptor</keyword>
<evidence type="ECO:0000256" key="8">
    <source>
        <dbReference type="ARBA" id="ARBA00022725"/>
    </source>
</evidence>
<feature type="transmembrane region" description="Helical" evidence="23">
    <location>
        <begin position="1493"/>
        <end position="1515"/>
    </location>
</feature>
<evidence type="ECO:0000256" key="6">
    <source>
        <dbReference type="ARBA" id="ARBA00022679"/>
    </source>
</evidence>
<dbReference type="Pfam" id="PF01094">
    <property type="entry name" value="ANF_receptor"/>
    <property type="match status" value="1"/>
</dbReference>
<feature type="transmembrane region" description="Helical" evidence="23">
    <location>
        <begin position="1388"/>
        <end position="1412"/>
    </location>
</feature>
<dbReference type="PANTHER" id="PTHR24061">
    <property type="entry name" value="CALCIUM-SENSING RECEPTOR-RELATED"/>
    <property type="match status" value="1"/>
</dbReference>
<dbReference type="GO" id="GO:0005886">
    <property type="term" value="C:plasma membrane"/>
    <property type="evidence" value="ECO:0007669"/>
    <property type="project" value="UniProtKB-SubCell"/>
</dbReference>
<evidence type="ECO:0000256" key="15">
    <source>
        <dbReference type="ARBA" id="ARBA00023136"/>
    </source>
</evidence>
<comment type="subunit">
    <text evidence="3">Homodimer; disulfide-linked.</text>
</comment>
<evidence type="ECO:0000256" key="2">
    <source>
        <dbReference type="ARBA" id="ARBA00007242"/>
    </source>
</evidence>
<feature type="region of interest" description="Disordered" evidence="22">
    <location>
        <begin position="469"/>
        <end position="580"/>
    </location>
</feature>
<dbReference type="Gene3D" id="3.40.50.2300">
    <property type="match status" value="2"/>
</dbReference>
<dbReference type="InterPro" id="IPR028082">
    <property type="entry name" value="Peripla_BP_I"/>
</dbReference>
<dbReference type="InterPro" id="IPR038550">
    <property type="entry name" value="GPCR_3_9-Cys_sf"/>
</dbReference>
<evidence type="ECO:0000259" key="25">
    <source>
        <dbReference type="PROSITE" id="PS50259"/>
    </source>
</evidence>
<keyword evidence="19" id="KW-0807">Transducer</keyword>
<feature type="compositionally biased region" description="Gly residues" evidence="22">
    <location>
        <begin position="11"/>
        <end position="21"/>
    </location>
</feature>
<feature type="compositionally biased region" description="Low complexity" evidence="22">
    <location>
        <begin position="22"/>
        <end position="35"/>
    </location>
</feature>
<keyword evidence="4" id="KW-1003">Cell membrane</keyword>
<evidence type="ECO:0000313" key="26">
    <source>
        <dbReference type="EMBL" id="RXN31672.1"/>
    </source>
</evidence>
<dbReference type="SUPFAM" id="SSF111331">
    <property type="entry name" value="NAD kinase/diacylglycerol kinase-like"/>
    <property type="match status" value="1"/>
</dbReference>
<dbReference type="GO" id="GO:0005524">
    <property type="term" value="F:ATP binding"/>
    <property type="evidence" value="ECO:0007669"/>
    <property type="project" value="UniProtKB-KW"/>
</dbReference>
<dbReference type="SUPFAM" id="SSF53822">
    <property type="entry name" value="Periplasmic binding protein-like I"/>
    <property type="match status" value="1"/>
</dbReference>
<dbReference type="PANTHER" id="PTHR24061:SF5">
    <property type="entry name" value="G-PROTEIN COUPLED RECEPTOR FAMILY C GROUP 6 MEMBER A"/>
    <property type="match status" value="1"/>
</dbReference>
<feature type="compositionally biased region" description="Acidic residues" evidence="22">
    <location>
        <begin position="362"/>
        <end position="376"/>
    </location>
</feature>
<feature type="region of interest" description="Disordered" evidence="22">
    <location>
        <begin position="11"/>
        <end position="39"/>
    </location>
</feature>
<dbReference type="GO" id="GO:0042981">
    <property type="term" value="P:regulation of apoptotic process"/>
    <property type="evidence" value="ECO:0007669"/>
    <property type="project" value="UniProtKB-ARBA"/>
</dbReference>
<dbReference type="FunFam" id="3.40.50.2300:FF:000152">
    <property type="entry name" value="G protein-coupled receptor class C group 6 member A"/>
    <property type="match status" value="1"/>
</dbReference>
<dbReference type="Proteomes" id="UP000290572">
    <property type="component" value="Unassembled WGS sequence"/>
</dbReference>
<keyword evidence="9" id="KW-0732">Signal</keyword>
<keyword evidence="11" id="KW-0418">Kinase</keyword>
<dbReference type="InterPro" id="IPR016064">
    <property type="entry name" value="NAD/diacylglycerol_kinase_sf"/>
</dbReference>
<dbReference type="Pfam" id="PF19279">
    <property type="entry name" value="YegS_C"/>
    <property type="match status" value="1"/>
</dbReference>
<dbReference type="PRINTS" id="PR00248">
    <property type="entry name" value="GPCRMGR"/>
</dbReference>
<dbReference type="InterPro" id="IPR045540">
    <property type="entry name" value="YegS/DAGK_C"/>
</dbReference>
<proteinExistence type="inferred from homology"/>
<dbReference type="InterPro" id="IPR001828">
    <property type="entry name" value="ANF_lig-bd_rcpt"/>
</dbReference>
<keyword evidence="12" id="KW-0067">ATP-binding</keyword>
<dbReference type="GO" id="GO:0004930">
    <property type="term" value="F:G protein-coupled receptor activity"/>
    <property type="evidence" value="ECO:0007669"/>
    <property type="project" value="UniProtKB-KW"/>
</dbReference>
<evidence type="ECO:0000256" key="7">
    <source>
        <dbReference type="ARBA" id="ARBA00022692"/>
    </source>
</evidence>
<feature type="transmembrane region" description="Helical" evidence="23">
    <location>
        <begin position="1465"/>
        <end position="1487"/>
    </location>
</feature>
<feature type="compositionally biased region" description="Low complexity" evidence="22">
    <location>
        <begin position="335"/>
        <end position="345"/>
    </location>
</feature>
<evidence type="ECO:0000256" key="20">
    <source>
        <dbReference type="ARBA" id="ARBA00039774"/>
    </source>
</evidence>
<keyword evidence="13 23" id="KW-1133">Transmembrane helix</keyword>
<keyword evidence="6" id="KW-0808">Transferase</keyword>
<evidence type="ECO:0000256" key="9">
    <source>
        <dbReference type="ARBA" id="ARBA00022729"/>
    </source>
</evidence>
<keyword evidence="17 26" id="KW-0675">Receptor</keyword>
<feature type="transmembrane region" description="Helical" evidence="23">
    <location>
        <begin position="1273"/>
        <end position="1301"/>
    </location>
</feature>
<keyword evidence="10" id="KW-0547">Nucleotide-binding</keyword>
<dbReference type="Gene3D" id="3.40.50.10330">
    <property type="entry name" value="Probable inorganic polyphosphate/atp-NAD kinase, domain 1"/>
    <property type="match status" value="1"/>
</dbReference>
<feature type="compositionally biased region" description="Low complexity" evidence="22">
    <location>
        <begin position="499"/>
        <end position="523"/>
    </location>
</feature>